<dbReference type="EMBL" id="CP002831">
    <property type="protein sequence ID" value="AFC24932.1"/>
    <property type="molecule type" value="Genomic_DNA"/>
</dbReference>
<reference evidence="1 2" key="1">
    <citation type="journal article" date="2012" name="Stand. Genomic Sci.">
        <title>Complete genome sequencing and analysis of Saprospira grandis str. Lewin, a predatory marine bacterium.</title>
        <authorList>
            <person name="Saw J.H."/>
            <person name="Yuryev A."/>
            <person name="Kanbe M."/>
            <person name="Hou S."/>
            <person name="Young A.G."/>
            <person name="Aizawa S."/>
            <person name="Alam M."/>
        </authorList>
    </citation>
    <scope>NUCLEOTIDE SEQUENCE [LARGE SCALE GENOMIC DNA]</scope>
    <source>
        <strain evidence="1 2">Lewin</strain>
    </source>
</reference>
<dbReference type="KEGG" id="sgn:SGRA_2203"/>
<name>H6L3I4_SAPGL</name>
<protein>
    <recommendedName>
        <fullName evidence="3">Lipoprotein</fullName>
    </recommendedName>
</protein>
<dbReference type="OrthoDB" id="658926at2"/>
<dbReference type="AlphaFoldDB" id="H6L3I4"/>
<proteinExistence type="predicted"/>
<accession>H6L3I4</accession>
<dbReference type="HOGENOM" id="CLU_648736_0_0_10"/>
<gene>
    <name evidence="1" type="ordered locus">SGRA_2203</name>
</gene>
<organism evidence="1 2">
    <name type="scientific">Saprospira grandis (strain Lewin)</name>
    <dbReference type="NCBI Taxonomy" id="984262"/>
    <lineage>
        <taxon>Bacteria</taxon>
        <taxon>Pseudomonadati</taxon>
        <taxon>Bacteroidota</taxon>
        <taxon>Saprospiria</taxon>
        <taxon>Saprospirales</taxon>
        <taxon>Saprospiraceae</taxon>
        <taxon>Saprospira</taxon>
    </lineage>
</organism>
<evidence type="ECO:0008006" key="3">
    <source>
        <dbReference type="Google" id="ProtNLM"/>
    </source>
</evidence>
<evidence type="ECO:0000313" key="2">
    <source>
        <dbReference type="Proteomes" id="UP000007519"/>
    </source>
</evidence>
<dbReference type="Proteomes" id="UP000007519">
    <property type="component" value="Chromosome"/>
</dbReference>
<evidence type="ECO:0000313" key="1">
    <source>
        <dbReference type="EMBL" id="AFC24932.1"/>
    </source>
</evidence>
<dbReference type="PROSITE" id="PS51257">
    <property type="entry name" value="PROKAR_LIPOPROTEIN"/>
    <property type="match status" value="1"/>
</dbReference>
<keyword evidence="2" id="KW-1185">Reference proteome</keyword>
<dbReference type="RefSeq" id="WP_015692548.1">
    <property type="nucleotide sequence ID" value="NC_016940.1"/>
</dbReference>
<sequence>MKYVYLLLIFVVLSACVSSKDRGSDYYYEAILIPKEELVISYPKLYYPIYPNFRIENGKKYLAIYETQKRQILSFSMEDGQLLQTTEADFNPSGKQHLYSFHYHNDDSIFLGLSASPHPNYWHDSCLVQINKEGLVQKVYPVYQLPVRSSLQADYPKDCATLIAFHKGNIHYEQGRLHLLLSRYRYYPGDSMFEAEPMPIAAYMDLSDKAVSYYPLRHKTPADIIGKGFLARNYNFVRWTFNESGSTLFGFGHTSMLYLNKIGQSKVDSFRISSLLTDSLWLNLYPEGGSAPQFDYQSAEYLKLYRDPYQERYARVFRLADSSLTSNPFDPRFDSQHSPAATLILFNEAGEQLGETLIPEGYSIRSFFFDEDGIWLHNREKSMAEKKLVLQKFAIKKKRTTKAAFQKEVAQELTKRARERAAQ</sequence>